<evidence type="ECO:0000313" key="3">
    <source>
        <dbReference type="Proteomes" id="UP000305654"/>
    </source>
</evidence>
<dbReference type="Pfam" id="PF02464">
    <property type="entry name" value="CinA"/>
    <property type="match status" value="1"/>
</dbReference>
<dbReference type="AlphaFoldDB" id="A0A5R9J8G1"/>
<organism evidence="2 3">
    <name type="scientific">Lichenicoccus roseus</name>
    <dbReference type="NCBI Taxonomy" id="2683649"/>
    <lineage>
        <taxon>Bacteria</taxon>
        <taxon>Pseudomonadati</taxon>
        <taxon>Pseudomonadota</taxon>
        <taxon>Alphaproteobacteria</taxon>
        <taxon>Acetobacterales</taxon>
        <taxon>Acetobacteraceae</taxon>
        <taxon>Lichenicoccus</taxon>
    </lineage>
</organism>
<keyword evidence="2" id="KW-0378">Hydrolase</keyword>
<comment type="caution">
    <text evidence="2">The sequence shown here is derived from an EMBL/GenBank/DDBJ whole genome shotgun (WGS) entry which is preliminary data.</text>
</comment>
<dbReference type="Proteomes" id="UP000305654">
    <property type="component" value="Unassembled WGS sequence"/>
</dbReference>
<evidence type="ECO:0000313" key="2">
    <source>
        <dbReference type="EMBL" id="TLU73885.1"/>
    </source>
</evidence>
<sequence>MIDNGCLARAAEVLQRYRTRGLTIATAESCTGGLVSASLTHHAGSSDVVLGGFVTYSNALKHSALAVSTELLETHGAVSGPVAAAMAEGALSASGASRTVAVTGIAGPGGGSTGKPVGLVWFAVAGIGRPTVTDWKVFDGDRAAVRAQATEQALALLHHHAGKAAGA</sequence>
<dbReference type="SUPFAM" id="SSF142433">
    <property type="entry name" value="CinA-like"/>
    <property type="match status" value="1"/>
</dbReference>
<proteinExistence type="predicted"/>
<feature type="domain" description="CinA C-terminal" evidence="1">
    <location>
        <begin position="10"/>
        <end position="159"/>
    </location>
</feature>
<dbReference type="OrthoDB" id="9801454at2"/>
<keyword evidence="3" id="KW-1185">Reference proteome</keyword>
<reference evidence="2 3" key="1">
    <citation type="submission" date="2019-05" db="EMBL/GenBank/DDBJ databases">
        <authorList>
            <person name="Pankratov T."/>
            <person name="Grouzdev D."/>
        </authorList>
    </citation>
    <scope>NUCLEOTIDE SEQUENCE [LARGE SCALE GENOMIC DNA]</scope>
    <source>
        <strain evidence="2 3">KEBCLARHB70R</strain>
    </source>
</reference>
<gene>
    <name evidence="2" type="ORF">FE263_01250</name>
</gene>
<dbReference type="InterPro" id="IPR036653">
    <property type="entry name" value="CinA-like_C"/>
</dbReference>
<dbReference type="EMBL" id="VCDI01000001">
    <property type="protein sequence ID" value="TLU73885.1"/>
    <property type="molecule type" value="Genomic_DNA"/>
</dbReference>
<dbReference type="NCBIfam" id="TIGR00199">
    <property type="entry name" value="PncC_domain"/>
    <property type="match status" value="1"/>
</dbReference>
<protein>
    <submittedName>
        <fullName evidence="2">Nicotinamide-nucleotide amidohydrolase family protein</fullName>
    </submittedName>
</protein>
<dbReference type="Gene3D" id="3.90.950.20">
    <property type="entry name" value="CinA-like"/>
    <property type="match status" value="1"/>
</dbReference>
<accession>A0A5R9J8G1</accession>
<name>A0A5R9J8G1_9PROT</name>
<evidence type="ECO:0000259" key="1">
    <source>
        <dbReference type="Pfam" id="PF02464"/>
    </source>
</evidence>
<dbReference type="GO" id="GO:0016787">
    <property type="term" value="F:hydrolase activity"/>
    <property type="evidence" value="ECO:0007669"/>
    <property type="project" value="UniProtKB-KW"/>
</dbReference>
<dbReference type="InterPro" id="IPR008136">
    <property type="entry name" value="CinA_C"/>
</dbReference>
<dbReference type="RefSeq" id="WP_138324138.1">
    <property type="nucleotide sequence ID" value="NZ_VCDI01000001.1"/>
</dbReference>